<protein>
    <submittedName>
        <fullName evidence="1">Uncharacterized protein</fullName>
    </submittedName>
</protein>
<dbReference type="EMBL" id="JAVYJV010000022">
    <property type="protein sequence ID" value="KAK4341326.1"/>
    <property type="molecule type" value="Genomic_DNA"/>
</dbReference>
<reference evidence="1" key="1">
    <citation type="submission" date="2023-12" db="EMBL/GenBank/DDBJ databases">
        <title>Genome assembly of Anisodus tanguticus.</title>
        <authorList>
            <person name="Wang Y.-J."/>
        </authorList>
    </citation>
    <scope>NUCLEOTIDE SEQUENCE</scope>
    <source>
        <strain evidence="1">KB-2021</strain>
        <tissue evidence="1">Leaf</tissue>
    </source>
</reference>
<sequence>MNDSLYLGNNLTLRSTELVDEDIVMLLSSCHALETMELSFREGYHRYDSLEIIAPYLQHLDISGELSDLKCRLVDVSSLVIASLTFSISCITEFWEEDDIEEDSCLDHHQDIRNLILDNLQKLSYATELITGT</sequence>
<name>A0AAE1QXW6_9SOLA</name>
<dbReference type="AlphaFoldDB" id="A0AAE1QXW6"/>
<comment type="caution">
    <text evidence="1">The sequence shown here is derived from an EMBL/GenBank/DDBJ whole genome shotgun (WGS) entry which is preliminary data.</text>
</comment>
<accession>A0AAE1QXW6</accession>
<evidence type="ECO:0000313" key="1">
    <source>
        <dbReference type="EMBL" id="KAK4341326.1"/>
    </source>
</evidence>
<gene>
    <name evidence="1" type="ORF">RND71_039827</name>
</gene>
<evidence type="ECO:0000313" key="2">
    <source>
        <dbReference type="Proteomes" id="UP001291623"/>
    </source>
</evidence>
<proteinExistence type="predicted"/>
<organism evidence="1 2">
    <name type="scientific">Anisodus tanguticus</name>
    <dbReference type="NCBI Taxonomy" id="243964"/>
    <lineage>
        <taxon>Eukaryota</taxon>
        <taxon>Viridiplantae</taxon>
        <taxon>Streptophyta</taxon>
        <taxon>Embryophyta</taxon>
        <taxon>Tracheophyta</taxon>
        <taxon>Spermatophyta</taxon>
        <taxon>Magnoliopsida</taxon>
        <taxon>eudicotyledons</taxon>
        <taxon>Gunneridae</taxon>
        <taxon>Pentapetalae</taxon>
        <taxon>asterids</taxon>
        <taxon>lamiids</taxon>
        <taxon>Solanales</taxon>
        <taxon>Solanaceae</taxon>
        <taxon>Solanoideae</taxon>
        <taxon>Hyoscyameae</taxon>
        <taxon>Anisodus</taxon>
    </lineage>
</organism>
<dbReference type="Proteomes" id="UP001291623">
    <property type="component" value="Unassembled WGS sequence"/>
</dbReference>
<keyword evidence="2" id="KW-1185">Reference proteome</keyword>